<comment type="caution">
    <text evidence="3">The sequence shown here is derived from an EMBL/GenBank/DDBJ whole genome shotgun (WGS) entry which is preliminary data.</text>
</comment>
<dbReference type="PANTHER" id="PTHR12537">
    <property type="entry name" value="RNA BINDING PROTEIN PUMILIO-RELATED"/>
    <property type="match status" value="1"/>
</dbReference>
<keyword evidence="1" id="KW-0677">Repeat</keyword>
<feature type="compositionally biased region" description="Acidic residues" evidence="2">
    <location>
        <begin position="145"/>
        <end position="156"/>
    </location>
</feature>
<feature type="region of interest" description="Disordered" evidence="2">
    <location>
        <begin position="137"/>
        <end position="157"/>
    </location>
</feature>
<gene>
    <name evidence="3" type="ORF">STCU_02375</name>
</gene>
<evidence type="ECO:0000256" key="2">
    <source>
        <dbReference type="SAM" id="MobiDB-lite"/>
    </source>
</evidence>
<feature type="region of interest" description="Disordered" evidence="2">
    <location>
        <begin position="94"/>
        <end position="123"/>
    </location>
</feature>
<dbReference type="InterPro" id="IPR016024">
    <property type="entry name" value="ARM-type_fold"/>
</dbReference>
<keyword evidence="4" id="KW-1185">Reference proteome</keyword>
<evidence type="ECO:0000256" key="1">
    <source>
        <dbReference type="ARBA" id="ARBA00022737"/>
    </source>
</evidence>
<proteinExistence type="predicted"/>
<feature type="compositionally biased region" description="Basic and acidic residues" evidence="2">
    <location>
        <begin position="23"/>
        <end position="41"/>
    </location>
</feature>
<feature type="compositionally biased region" description="Low complexity" evidence="2">
    <location>
        <begin position="96"/>
        <end position="109"/>
    </location>
</feature>
<protein>
    <submittedName>
        <fullName evidence="3">Pumilio-repeat, RNA-binding protein</fullName>
    </submittedName>
</protein>
<dbReference type="Proteomes" id="UP000015354">
    <property type="component" value="Unassembled WGS sequence"/>
</dbReference>
<dbReference type="AlphaFoldDB" id="S9UWJ7"/>
<dbReference type="GO" id="GO:0005737">
    <property type="term" value="C:cytoplasm"/>
    <property type="evidence" value="ECO:0007669"/>
    <property type="project" value="TreeGrafter"/>
</dbReference>
<reference evidence="3 4" key="1">
    <citation type="journal article" date="2013" name="PLoS ONE">
        <title>Predicting the Proteins of Angomonas deanei, Strigomonas culicis and Their Respective Endosymbionts Reveals New Aspects of the Trypanosomatidae Family.</title>
        <authorList>
            <person name="Motta M.C."/>
            <person name="Martins A.C."/>
            <person name="de Souza S.S."/>
            <person name="Catta-Preta C.M."/>
            <person name="Silva R."/>
            <person name="Klein C.C."/>
            <person name="de Almeida L.G."/>
            <person name="de Lima Cunha O."/>
            <person name="Ciapina L.P."/>
            <person name="Brocchi M."/>
            <person name="Colabardini A.C."/>
            <person name="de Araujo Lima B."/>
            <person name="Machado C.R."/>
            <person name="de Almeida Soares C.M."/>
            <person name="Probst C.M."/>
            <person name="de Menezes C.B."/>
            <person name="Thompson C.E."/>
            <person name="Bartholomeu D.C."/>
            <person name="Gradia D.F."/>
            <person name="Pavoni D.P."/>
            <person name="Grisard E.C."/>
            <person name="Fantinatti-Garboggini F."/>
            <person name="Marchini F.K."/>
            <person name="Rodrigues-Luiz G.F."/>
            <person name="Wagner G."/>
            <person name="Goldman G.H."/>
            <person name="Fietto J.L."/>
            <person name="Elias M.C."/>
            <person name="Goldman M.H."/>
            <person name="Sagot M.F."/>
            <person name="Pereira M."/>
            <person name="Stoco P.H."/>
            <person name="de Mendonca-Neto R.P."/>
            <person name="Teixeira S.M."/>
            <person name="Maciel T.E."/>
            <person name="de Oliveira Mendes T.A."/>
            <person name="Urmenyi T.P."/>
            <person name="de Souza W."/>
            <person name="Schenkman S."/>
            <person name="de Vasconcelos A.T."/>
        </authorList>
    </citation>
    <scope>NUCLEOTIDE SEQUENCE [LARGE SCALE GENOMIC DNA]</scope>
</reference>
<dbReference type="InterPro" id="IPR011989">
    <property type="entry name" value="ARM-like"/>
</dbReference>
<dbReference type="InterPro" id="IPR001313">
    <property type="entry name" value="Pumilio_RNA-bd_rpt"/>
</dbReference>
<dbReference type="SUPFAM" id="SSF48371">
    <property type="entry name" value="ARM repeat"/>
    <property type="match status" value="2"/>
</dbReference>
<evidence type="ECO:0000313" key="3">
    <source>
        <dbReference type="EMBL" id="EPY33253.1"/>
    </source>
</evidence>
<dbReference type="SMART" id="SM00025">
    <property type="entry name" value="Pumilio"/>
    <property type="match status" value="4"/>
</dbReference>
<dbReference type="Pfam" id="PF22493">
    <property type="entry name" value="PUF_NOP9"/>
    <property type="match status" value="1"/>
</dbReference>
<dbReference type="EMBL" id="ATMH01002375">
    <property type="protein sequence ID" value="EPY33253.1"/>
    <property type="molecule type" value="Genomic_DNA"/>
</dbReference>
<dbReference type="GO" id="GO:0010608">
    <property type="term" value="P:post-transcriptional regulation of gene expression"/>
    <property type="evidence" value="ECO:0007669"/>
    <property type="project" value="TreeGrafter"/>
</dbReference>
<dbReference type="Gene3D" id="1.25.10.10">
    <property type="entry name" value="Leucine-rich Repeat Variant"/>
    <property type="match status" value="2"/>
</dbReference>
<dbReference type="PANTHER" id="PTHR12537:SF12">
    <property type="entry name" value="MATERNAL PROTEIN PUMILIO"/>
    <property type="match status" value="1"/>
</dbReference>
<dbReference type="GO" id="GO:0003729">
    <property type="term" value="F:mRNA binding"/>
    <property type="evidence" value="ECO:0007669"/>
    <property type="project" value="TreeGrafter"/>
</dbReference>
<accession>S9UWJ7</accession>
<dbReference type="OrthoDB" id="278568at2759"/>
<name>S9UWJ7_9TRYP</name>
<sequence length="642" mass="70203">MGKKATINRARQVQSRQKRTQRHERVQSERQRRRGTDGEQAERLVQKVVVSRPLPSEADKTLLVDQFAQACRLQAPCMDLCALLQQYAEAGDDEAAAPAQPEQQAAATASRKRPRAESSKRDGETLDRLVDAFLLTQNTPVGEGADGEEEEEDEEPVTVLEEMVQCDVGRRVTVALLAALAATEHAKRGAVAKALLELFEENEHLPEHYVACRILSALTRHGTDDVQVGVLDLMRQRGTTWEGVRKMLCDRHTSVTVEHLLQRVPAATAEWLCEVLGLSAAAPKKKKASAKKAAEEEPTAADITHLVEDPVAGQVMQRLAQTHKANAALLQTLDLDALLETKRGTALLAQLVSFPADQPPAAKEAAAAVERLYQALGPRLKELCVDKSANFVVSRLLQLLPHTGAKSSASALEAFVDKLGGAEELRTLTQSSIGVHVANTLIDVAIATDAAEEVAALLMPARHVKEMLTHPQEQLVIRHLMPLVAKKQSKAGQLLLHTINDDTSLAYDAMGNLVFQDYLKALGPAGASHAARKMMKEDNLLHMCQHASAAHVVHALLDLVDSPTQTALCNALKQYVVQLATHINGRFVVEKLVRVSREVRDELVKQFTFLARSRGTQHLLCTLFACLDARGKQNVVDRVLVP</sequence>
<feature type="region of interest" description="Disordered" evidence="2">
    <location>
        <begin position="1"/>
        <end position="41"/>
    </location>
</feature>
<organism evidence="3 4">
    <name type="scientific">Strigomonas culicis</name>
    <dbReference type="NCBI Taxonomy" id="28005"/>
    <lineage>
        <taxon>Eukaryota</taxon>
        <taxon>Discoba</taxon>
        <taxon>Euglenozoa</taxon>
        <taxon>Kinetoplastea</taxon>
        <taxon>Metakinetoplastina</taxon>
        <taxon>Trypanosomatida</taxon>
        <taxon>Trypanosomatidae</taxon>
        <taxon>Strigomonadinae</taxon>
        <taxon>Strigomonas</taxon>
    </lineage>
</organism>
<evidence type="ECO:0000313" key="4">
    <source>
        <dbReference type="Proteomes" id="UP000015354"/>
    </source>
</evidence>